<feature type="signal peptide" evidence="10">
    <location>
        <begin position="1"/>
        <end position="20"/>
    </location>
</feature>
<dbReference type="GO" id="GO:0018279">
    <property type="term" value="P:protein N-linked glycosylation via asparagine"/>
    <property type="evidence" value="ECO:0007669"/>
    <property type="project" value="TreeGrafter"/>
</dbReference>
<dbReference type="OrthoDB" id="67566at2759"/>
<evidence type="ECO:0000256" key="3">
    <source>
        <dbReference type="ARBA" id="ARBA00009561"/>
    </source>
</evidence>
<keyword evidence="6" id="KW-0256">Endoplasmic reticulum</keyword>
<keyword evidence="12" id="KW-1185">Reference proteome</keyword>
<proteinExistence type="inferred from homology"/>
<comment type="function">
    <text evidence="1">Subunit of the oligosaccharyl transferase (OST) complex that catalyzes the initial transfer of a defined glycan (Glc(3)Man(9)GlcNAc(2) in eukaryotes) from the lipid carrier dolichol-pyrophosphate to an asparagine residue within an Asn-X-Ser/Thr consensus motif in nascent polypeptide chains, the first step in protein N-glycosylation. N-glycosylation occurs cotranslationally and the complex associates with the Sec61 complex at the channel-forming translocon complex that mediates protein translocation across the endoplasmic reticulum (ER). All subunits are required for a maximal enzyme activity.</text>
</comment>
<dbReference type="SUPFAM" id="SSF52833">
    <property type="entry name" value="Thioredoxin-like"/>
    <property type="match status" value="1"/>
</dbReference>
<evidence type="ECO:0000256" key="4">
    <source>
        <dbReference type="ARBA" id="ARBA00022692"/>
    </source>
</evidence>
<comment type="similarity">
    <text evidence="3">Belongs to the OST3/OST6 family.</text>
</comment>
<dbReference type="PANTHER" id="PTHR12692:SF0">
    <property type="entry name" value="GH11935P"/>
    <property type="match status" value="1"/>
</dbReference>
<dbReference type="Pfam" id="PF04756">
    <property type="entry name" value="OST3_OST6"/>
    <property type="match status" value="1"/>
</dbReference>
<gene>
    <name evidence="11" type="primary">OST3</name>
    <name evidence="11" type="ORF">LshimejAT787_0205040</name>
</gene>
<dbReference type="EMBL" id="BRPK01000002">
    <property type="protein sequence ID" value="GLB34939.1"/>
    <property type="molecule type" value="Genomic_DNA"/>
</dbReference>
<accession>A0A9P3PG93</accession>
<comment type="subcellular location">
    <subcellularLocation>
        <location evidence="2">Endoplasmic reticulum membrane</location>
        <topology evidence="2">Multi-pass membrane protein</topology>
    </subcellularLocation>
</comment>
<feature type="transmembrane region" description="Helical" evidence="9">
    <location>
        <begin position="285"/>
        <end position="305"/>
    </location>
</feature>
<evidence type="ECO:0000256" key="5">
    <source>
        <dbReference type="ARBA" id="ARBA00022729"/>
    </source>
</evidence>
<protein>
    <submittedName>
        <fullName evidence="11">Dolichyl-diphosphooligosaccharide-protein glycotransferase</fullName>
    </submittedName>
</protein>
<keyword evidence="7 9" id="KW-1133">Transmembrane helix</keyword>
<keyword evidence="4 9" id="KW-0812">Transmembrane</keyword>
<reference evidence="11" key="1">
    <citation type="submission" date="2022-07" db="EMBL/GenBank/DDBJ databases">
        <title>The genome of Lyophyllum shimeji provides insight into the initial evolution of ectomycorrhizal fungal genome.</title>
        <authorList>
            <person name="Kobayashi Y."/>
            <person name="Shibata T."/>
            <person name="Hirakawa H."/>
            <person name="Shigenobu S."/>
            <person name="Nishiyama T."/>
            <person name="Yamada A."/>
            <person name="Hasebe M."/>
            <person name="Kawaguchi M."/>
        </authorList>
    </citation>
    <scope>NUCLEOTIDE SEQUENCE</scope>
    <source>
        <strain evidence="11">AT787</strain>
    </source>
</reference>
<sequence length="316" mass="35183">MKYSRFLALLLSPACLLAAAQDSHQQLVDLAKSGNGVIRLDSKTFDLLTSPKRTWSVSVQLTALDKRRRCVPCKEFDPSWNTVAEAWATVPKEQRDQHFFATIDFDDGQATFQKLGLQSAPVVYVYPAAQGPRAPASGKTSPLKYDFSNGFDAKPLAESLSKHTPVPIPYRDPIDWPRYFTIATGVLGLLLTLRFIAPVLQSRWTWALVTIAVTLVMTSGYMFTRIRGSPYTGGGGNWIAAGFQSQFGQEVSVVASMYGLLAMSFLMLVTVVPYQTSPARQRVQIYLWSGVFVIVYSVLVSLFRVKNRGYPFKLFL</sequence>
<dbReference type="InterPro" id="IPR021149">
    <property type="entry name" value="OligosaccharylTrfase_OST3/OST6"/>
</dbReference>
<organism evidence="11 12">
    <name type="scientific">Lyophyllum shimeji</name>
    <name type="common">Hon-shimeji</name>
    <name type="synonym">Tricholoma shimeji</name>
    <dbReference type="NCBI Taxonomy" id="47721"/>
    <lineage>
        <taxon>Eukaryota</taxon>
        <taxon>Fungi</taxon>
        <taxon>Dikarya</taxon>
        <taxon>Basidiomycota</taxon>
        <taxon>Agaricomycotina</taxon>
        <taxon>Agaricomycetes</taxon>
        <taxon>Agaricomycetidae</taxon>
        <taxon>Agaricales</taxon>
        <taxon>Tricholomatineae</taxon>
        <taxon>Lyophyllaceae</taxon>
        <taxon>Lyophyllum</taxon>
    </lineage>
</organism>
<dbReference type="Proteomes" id="UP001063166">
    <property type="component" value="Unassembled WGS sequence"/>
</dbReference>
<comment type="caution">
    <text evidence="11">The sequence shown here is derived from an EMBL/GenBank/DDBJ whole genome shotgun (WGS) entry which is preliminary data.</text>
</comment>
<evidence type="ECO:0000256" key="6">
    <source>
        <dbReference type="ARBA" id="ARBA00022824"/>
    </source>
</evidence>
<dbReference type="PANTHER" id="PTHR12692">
    <property type="entry name" value="DOLICHYL-DIPHOSPHOOLIGOSACCHARIDE--PROTEIN GLYCOSYLTRANSFERASE-RELATED"/>
    <property type="match status" value="1"/>
</dbReference>
<evidence type="ECO:0000256" key="1">
    <source>
        <dbReference type="ARBA" id="ARBA00002791"/>
    </source>
</evidence>
<evidence type="ECO:0000256" key="2">
    <source>
        <dbReference type="ARBA" id="ARBA00004477"/>
    </source>
</evidence>
<dbReference type="GO" id="GO:0008250">
    <property type="term" value="C:oligosaccharyltransferase complex"/>
    <property type="evidence" value="ECO:0007669"/>
    <property type="project" value="TreeGrafter"/>
</dbReference>
<dbReference type="AlphaFoldDB" id="A0A9P3PG93"/>
<name>A0A9P3PG93_LYOSH</name>
<feature type="chain" id="PRO_5040516621" evidence="10">
    <location>
        <begin position="21"/>
        <end position="316"/>
    </location>
</feature>
<evidence type="ECO:0000256" key="10">
    <source>
        <dbReference type="SAM" id="SignalP"/>
    </source>
</evidence>
<evidence type="ECO:0000256" key="8">
    <source>
        <dbReference type="ARBA" id="ARBA00023136"/>
    </source>
</evidence>
<keyword evidence="5 10" id="KW-0732">Signal</keyword>
<feature type="transmembrane region" description="Helical" evidence="9">
    <location>
        <begin position="176"/>
        <end position="197"/>
    </location>
</feature>
<dbReference type="InterPro" id="IPR036249">
    <property type="entry name" value="Thioredoxin-like_sf"/>
</dbReference>
<feature type="transmembrane region" description="Helical" evidence="9">
    <location>
        <begin position="253"/>
        <end position="273"/>
    </location>
</feature>
<feature type="transmembrane region" description="Helical" evidence="9">
    <location>
        <begin position="204"/>
        <end position="223"/>
    </location>
</feature>
<keyword evidence="8 9" id="KW-0472">Membrane</keyword>
<evidence type="ECO:0000256" key="9">
    <source>
        <dbReference type="SAM" id="Phobius"/>
    </source>
</evidence>
<evidence type="ECO:0000313" key="11">
    <source>
        <dbReference type="EMBL" id="GLB34939.1"/>
    </source>
</evidence>
<dbReference type="Gene3D" id="3.40.30.10">
    <property type="entry name" value="Glutaredoxin"/>
    <property type="match status" value="1"/>
</dbReference>
<evidence type="ECO:0000313" key="12">
    <source>
        <dbReference type="Proteomes" id="UP001063166"/>
    </source>
</evidence>
<evidence type="ECO:0000256" key="7">
    <source>
        <dbReference type="ARBA" id="ARBA00022989"/>
    </source>
</evidence>